<gene>
    <name evidence="1" type="ORF">CLIB1444_09S00848</name>
</gene>
<dbReference type="Proteomes" id="UP001152531">
    <property type="component" value="Unassembled WGS sequence"/>
</dbReference>
<keyword evidence="2" id="KW-1185">Reference proteome</keyword>
<evidence type="ECO:0000313" key="1">
    <source>
        <dbReference type="EMBL" id="CAH6722315.1"/>
    </source>
</evidence>
<protein>
    <submittedName>
        <fullName evidence="1">Lipase 1</fullName>
    </submittedName>
</protein>
<dbReference type="EMBL" id="CALSDN010000009">
    <property type="protein sequence ID" value="CAH6722315.1"/>
    <property type="molecule type" value="Genomic_DNA"/>
</dbReference>
<organism evidence="1 2">
    <name type="scientific">[Candida] jaroonii</name>
    <dbReference type="NCBI Taxonomy" id="467808"/>
    <lineage>
        <taxon>Eukaryota</taxon>
        <taxon>Fungi</taxon>
        <taxon>Dikarya</taxon>
        <taxon>Ascomycota</taxon>
        <taxon>Saccharomycotina</taxon>
        <taxon>Pichiomycetes</taxon>
        <taxon>Debaryomycetaceae</taxon>
        <taxon>Yamadazyma</taxon>
    </lineage>
</organism>
<accession>A0ACA9YB93</accession>
<evidence type="ECO:0000313" key="2">
    <source>
        <dbReference type="Proteomes" id="UP001152531"/>
    </source>
</evidence>
<proteinExistence type="predicted"/>
<name>A0ACA9YB93_9ASCO</name>
<comment type="caution">
    <text evidence="1">The sequence shown here is derived from an EMBL/GenBank/DDBJ whole genome shotgun (WGS) entry which is preliminary data.</text>
</comment>
<reference evidence="1" key="1">
    <citation type="submission" date="2022-06" db="EMBL/GenBank/DDBJ databases">
        <authorList>
            <person name="Legras J.-L."/>
            <person name="Devillers H."/>
            <person name="Grondin C."/>
        </authorList>
    </citation>
    <scope>NUCLEOTIDE SEQUENCE</scope>
    <source>
        <strain evidence="1">CLIB 1444</strain>
    </source>
</reference>
<sequence length="470" mass="52592">MNIFWFFFAVVFASPIKLLEPEDDSFYQPTDNFEHEEPGTILKIRKAPYQMKSIHFPVNVSNVWQILVRSEDALGNASAVVSTLFEPYNSNNSRLVSYHVAEDAPNVNCGPSFAFAGGGFSSVVTKLEMILIQSALNFGYYVLVPDYEGPLSAFTVGPTAGYSILNSIRGVLQTDNVTNLSPDADVVLWGFSGGSFASSWAAGLAPTYAEDLSSNLKGCALGGWLTNITSMFEIIEGSIFVGLTPNAIAGMTNQFPEFETYIQSQLTDDRKKSYEEVYGFCLSDSIVNYVFTDFFTGNRKYFRNGWKMFEDAAFKKFLDISILGTNETDHIKPDIPIFLFHGEKDEIVPYKDSQRVYDVWCNEKDGMDSFEFASSTSSGHLLEVFEGSGAALEFIQRVFEGKELVKGCKKTSRTTNLFYPGAVTQYINIIKSLYKNIRNQPIGPKDKRSLFDSEWVDNFEMRSLLGFLES</sequence>